<dbReference type="EMBL" id="KQ988707">
    <property type="protein sequence ID" value="KZV55358.1"/>
    <property type="molecule type" value="Genomic_DNA"/>
</dbReference>
<evidence type="ECO:0000313" key="1">
    <source>
        <dbReference type="EMBL" id="KZV55358.1"/>
    </source>
</evidence>
<name>A0A2Z7DDB4_9LAMI</name>
<dbReference type="Proteomes" id="UP000250235">
    <property type="component" value="Unassembled WGS sequence"/>
</dbReference>
<proteinExistence type="predicted"/>
<protein>
    <submittedName>
        <fullName evidence="1">Uncharacterized protein</fullName>
    </submittedName>
</protein>
<gene>
    <name evidence="1" type="ORF">F511_24675</name>
</gene>
<organism evidence="1 2">
    <name type="scientific">Dorcoceras hygrometricum</name>
    <dbReference type="NCBI Taxonomy" id="472368"/>
    <lineage>
        <taxon>Eukaryota</taxon>
        <taxon>Viridiplantae</taxon>
        <taxon>Streptophyta</taxon>
        <taxon>Embryophyta</taxon>
        <taxon>Tracheophyta</taxon>
        <taxon>Spermatophyta</taxon>
        <taxon>Magnoliopsida</taxon>
        <taxon>eudicotyledons</taxon>
        <taxon>Gunneridae</taxon>
        <taxon>Pentapetalae</taxon>
        <taxon>asterids</taxon>
        <taxon>lamiids</taxon>
        <taxon>Lamiales</taxon>
        <taxon>Gesneriaceae</taxon>
        <taxon>Didymocarpoideae</taxon>
        <taxon>Trichosporeae</taxon>
        <taxon>Loxocarpinae</taxon>
        <taxon>Dorcoceras</taxon>
    </lineage>
</organism>
<sequence length="126" mass="14062">MMAIDGNRVRMNSSIRRLSGKKIGNLRFENALSVDQHLHLNSQSKLQQKSSVTNSDVSPTQMLVPISFHSKAEVSQLPQLSRNRLCYSLLTQQKNDVVLTYQNGVASSPASSPQILVTAEFINQHR</sequence>
<reference evidence="1 2" key="1">
    <citation type="journal article" date="2015" name="Proc. Natl. Acad. Sci. U.S.A.">
        <title>The resurrection genome of Boea hygrometrica: A blueprint for survival of dehydration.</title>
        <authorList>
            <person name="Xiao L."/>
            <person name="Yang G."/>
            <person name="Zhang L."/>
            <person name="Yang X."/>
            <person name="Zhao S."/>
            <person name="Ji Z."/>
            <person name="Zhou Q."/>
            <person name="Hu M."/>
            <person name="Wang Y."/>
            <person name="Chen M."/>
            <person name="Xu Y."/>
            <person name="Jin H."/>
            <person name="Xiao X."/>
            <person name="Hu G."/>
            <person name="Bao F."/>
            <person name="Hu Y."/>
            <person name="Wan P."/>
            <person name="Li L."/>
            <person name="Deng X."/>
            <person name="Kuang T."/>
            <person name="Xiang C."/>
            <person name="Zhu J.K."/>
            <person name="Oliver M.J."/>
            <person name="He Y."/>
        </authorList>
    </citation>
    <scope>NUCLEOTIDE SEQUENCE [LARGE SCALE GENOMIC DNA]</scope>
    <source>
        <strain evidence="2">cv. XS01</strain>
    </source>
</reference>
<evidence type="ECO:0000313" key="2">
    <source>
        <dbReference type="Proteomes" id="UP000250235"/>
    </source>
</evidence>
<keyword evidence="2" id="KW-1185">Reference proteome</keyword>
<dbReference type="AlphaFoldDB" id="A0A2Z7DDB4"/>
<accession>A0A2Z7DDB4</accession>